<keyword evidence="5 10" id="KW-0378">Hydrolase</keyword>
<dbReference type="PANTHER" id="PTHR43221">
    <property type="entry name" value="PROTEASE HTPX"/>
    <property type="match status" value="1"/>
</dbReference>
<evidence type="ECO:0000256" key="10">
    <source>
        <dbReference type="RuleBase" id="RU003983"/>
    </source>
</evidence>
<keyword evidence="9 11" id="KW-0472">Membrane</keyword>
<keyword evidence="6 10" id="KW-0862">Zinc</keyword>
<organism evidence="13 14">
    <name type="scientific">Candidatus Marsarchaeota G1 archaeon OSP_D</name>
    <dbReference type="NCBI Taxonomy" id="1978155"/>
    <lineage>
        <taxon>Archaea</taxon>
        <taxon>Candidatus Marsarchaeota</taxon>
        <taxon>Candidatus Marsarchaeota group 1</taxon>
    </lineage>
</organism>
<reference evidence="13 14" key="1">
    <citation type="submission" date="2017-04" db="EMBL/GenBank/DDBJ databases">
        <title>Novel microbial lineages endemic to geothermal iron-oxide mats fill important gaps in the evolutionary history of Archaea.</title>
        <authorList>
            <person name="Jay Z.J."/>
            <person name="Beam J.P."/>
            <person name="Dlakic M."/>
            <person name="Rusch D.B."/>
            <person name="Kozubal M.A."/>
            <person name="Inskeep W.P."/>
        </authorList>
    </citation>
    <scope>NUCLEOTIDE SEQUENCE [LARGE SCALE GENOMIC DNA]</scope>
    <source>
        <strain evidence="13">OSP_D</strain>
    </source>
</reference>
<feature type="transmembrane region" description="Helical" evidence="11">
    <location>
        <begin position="5"/>
        <end position="24"/>
    </location>
</feature>
<evidence type="ECO:0000256" key="1">
    <source>
        <dbReference type="ARBA" id="ARBA00022475"/>
    </source>
</evidence>
<dbReference type="EMBL" id="NEXC01000052">
    <property type="protein sequence ID" value="PSN82777.1"/>
    <property type="molecule type" value="Genomic_DNA"/>
</dbReference>
<keyword evidence="7 11" id="KW-1133">Transmembrane helix</keyword>
<dbReference type="GO" id="GO:0046872">
    <property type="term" value="F:metal ion binding"/>
    <property type="evidence" value="ECO:0007669"/>
    <property type="project" value="UniProtKB-KW"/>
</dbReference>
<feature type="transmembrane region" description="Helical" evidence="11">
    <location>
        <begin position="30"/>
        <end position="49"/>
    </location>
</feature>
<keyword evidence="8 10" id="KW-0482">Metalloprotease</keyword>
<dbReference type="AlphaFoldDB" id="A0A2R6A8W9"/>
<evidence type="ECO:0000256" key="3">
    <source>
        <dbReference type="ARBA" id="ARBA00022692"/>
    </source>
</evidence>
<evidence type="ECO:0000256" key="7">
    <source>
        <dbReference type="ARBA" id="ARBA00022989"/>
    </source>
</evidence>
<evidence type="ECO:0000313" key="13">
    <source>
        <dbReference type="EMBL" id="PSN82777.1"/>
    </source>
</evidence>
<comment type="similarity">
    <text evidence="10">Belongs to the peptidase M48 family.</text>
</comment>
<dbReference type="Proteomes" id="UP000240880">
    <property type="component" value="Unassembled WGS sequence"/>
</dbReference>
<evidence type="ECO:0000256" key="9">
    <source>
        <dbReference type="ARBA" id="ARBA00023136"/>
    </source>
</evidence>
<keyword evidence="3 11" id="KW-0812">Transmembrane</keyword>
<dbReference type="Gene3D" id="3.30.2010.10">
    <property type="entry name" value="Metalloproteases ('zincins'), catalytic domain"/>
    <property type="match status" value="1"/>
</dbReference>
<comment type="cofactor">
    <cofactor evidence="10">
        <name>Zn(2+)</name>
        <dbReference type="ChEBI" id="CHEBI:29105"/>
    </cofactor>
    <text evidence="10">Binds 1 zinc ion per subunit.</text>
</comment>
<dbReference type="PANTHER" id="PTHR43221:SF2">
    <property type="entry name" value="PROTEASE HTPX HOMOLOG"/>
    <property type="match status" value="1"/>
</dbReference>
<dbReference type="InterPro" id="IPR050083">
    <property type="entry name" value="HtpX_protease"/>
</dbReference>
<accession>A0A2R6A8W9</accession>
<gene>
    <name evidence="13" type="ORF">B9Q01_06980</name>
</gene>
<proteinExistence type="inferred from homology"/>
<dbReference type="CDD" id="cd07338">
    <property type="entry name" value="M48B_HtpX_like"/>
    <property type="match status" value="1"/>
</dbReference>
<comment type="caution">
    <text evidence="13">The sequence shown here is derived from an EMBL/GenBank/DDBJ whole genome shotgun (WGS) entry which is preliminary data.</text>
</comment>
<evidence type="ECO:0000256" key="6">
    <source>
        <dbReference type="ARBA" id="ARBA00022833"/>
    </source>
</evidence>
<name>A0A2R6A8W9_9ARCH</name>
<evidence type="ECO:0000256" key="11">
    <source>
        <dbReference type="SAM" id="Phobius"/>
    </source>
</evidence>
<feature type="transmembrane region" description="Helical" evidence="11">
    <location>
        <begin position="174"/>
        <end position="200"/>
    </location>
</feature>
<feature type="transmembrane region" description="Helical" evidence="11">
    <location>
        <begin position="148"/>
        <end position="168"/>
    </location>
</feature>
<evidence type="ECO:0000256" key="5">
    <source>
        <dbReference type="ARBA" id="ARBA00022801"/>
    </source>
</evidence>
<keyword evidence="4" id="KW-0479">Metal-binding</keyword>
<keyword evidence="2 10" id="KW-0645">Protease</keyword>
<dbReference type="GO" id="GO:0006508">
    <property type="term" value="P:proteolysis"/>
    <property type="evidence" value="ECO:0007669"/>
    <property type="project" value="UniProtKB-KW"/>
</dbReference>
<dbReference type="InterPro" id="IPR001915">
    <property type="entry name" value="Peptidase_M48"/>
</dbReference>
<feature type="domain" description="Peptidase M48" evidence="12">
    <location>
        <begin position="64"/>
        <end position="293"/>
    </location>
</feature>
<evidence type="ECO:0000259" key="12">
    <source>
        <dbReference type="Pfam" id="PF01435"/>
    </source>
</evidence>
<sequence>MVISAILIIFVEALVVFLIVSATGLPLFDFLLILFVFWLFQWLIGPFLIARNVREVSPNDSSYGWLHRVVEELCDKAGIKKPKIYISEERFPNAFAFGNSFKRGVAFTTPLLQILTLEELKAVAGHELGHLKHHDAELGTTFGLIPNLLNWIGSSMIAVGSTWLGLIVTDFDLALAFTLLIIGWVITAIAFFVSVFVLWFNRLRESFADYHALELLKKEGVNLATALAKIQVYMRNVRLDPFRGMVVTIPPQKIKSANPEELLREWLREKPSALSDILATHPHPAKRIKMIMEHTGVTF</sequence>
<protein>
    <submittedName>
        <fullName evidence="13">Protease</fullName>
    </submittedName>
</protein>
<keyword evidence="1" id="KW-1003">Cell membrane</keyword>
<evidence type="ECO:0000256" key="8">
    <source>
        <dbReference type="ARBA" id="ARBA00023049"/>
    </source>
</evidence>
<evidence type="ECO:0000256" key="4">
    <source>
        <dbReference type="ARBA" id="ARBA00022723"/>
    </source>
</evidence>
<dbReference type="GO" id="GO:0004222">
    <property type="term" value="F:metalloendopeptidase activity"/>
    <property type="evidence" value="ECO:0007669"/>
    <property type="project" value="InterPro"/>
</dbReference>
<dbReference type="Pfam" id="PF01435">
    <property type="entry name" value="Peptidase_M48"/>
    <property type="match status" value="1"/>
</dbReference>
<evidence type="ECO:0000313" key="14">
    <source>
        <dbReference type="Proteomes" id="UP000240880"/>
    </source>
</evidence>
<evidence type="ECO:0000256" key="2">
    <source>
        <dbReference type="ARBA" id="ARBA00022670"/>
    </source>
</evidence>